<dbReference type="GeneID" id="83218270"/>
<evidence type="ECO:0000256" key="2">
    <source>
        <dbReference type="ARBA" id="ARBA00022737"/>
    </source>
</evidence>
<evidence type="ECO:0000313" key="4">
    <source>
        <dbReference type="EMBL" id="KAJ8653432.1"/>
    </source>
</evidence>
<organism evidence="4 5">
    <name type="scientific">Lichtheimia ornata</name>
    <dbReference type="NCBI Taxonomy" id="688661"/>
    <lineage>
        <taxon>Eukaryota</taxon>
        <taxon>Fungi</taxon>
        <taxon>Fungi incertae sedis</taxon>
        <taxon>Mucoromycota</taxon>
        <taxon>Mucoromycotina</taxon>
        <taxon>Mucoromycetes</taxon>
        <taxon>Mucorales</taxon>
        <taxon>Lichtheimiaceae</taxon>
        <taxon>Lichtheimia</taxon>
    </lineage>
</organism>
<dbReference type="AlphaFoldDB" id="A0AAD7UVH9"/>
<keyword evidence="5" id="KW-1185">Reference proteome</keyword>
<dbReference type="RefSeq" id="XP_058338346.1">
    <property type="nucleotide sequence ID" value="XM_058490842.1"/>
</dbReference>
<keyword evidence="1" id="KW-0853">WD repeat</keyword>
<sequence length="383" mass="41991">MISPNEPENDKVLFFNFNQDYSCVSVGTTSGYQMYNCDPFGQCHSQGNAGTSIAEMLFSTSLVALVGVGTCPEFNSRDLHIINTKNNSSICELKFPEPVLAVKMNRRRMIVVLERQIFLYDIRNMKLLHSFETVPNPKGACALTSSPENCLIAYPAQPSVASSPLAPFGQPVSPPPTPKHNDISGDVEIFDAVNMQLIKIIPAHKSPISCLAMNADATLLATASEKGTVIRMFSLPDANKVFEFRRGSYPASIYSISFNLASTLLCVSSDTETVHIFRIPASEEDADAEETKAGVGNKLRRSSKHLGRNIGSILPHMITGMWEPLRDFASLKLPNTGVRSLVALSSTMPQVMLVTSEGYLYEYSIDLEKGGECMLLKQHSLLK</sequence>
<dbReference type="SUPFAM" id="SSF50978">
    <property type="entry name" value="WD40 repeat-like"/>
    <property type="match status" value="1"/>
</dbReference>
<protein>
    <recommendedName>
        <fullName evidence="6">WD40 repeat-like protein</fullName>
    </recommendedName>
</protein>
<dbReference type="InterPro" id="IPR001680">
    <property type="entry name" value="WD40_rpt"/>
</dbReference>
<comment type="caution">
    <text evidence="4">The sequence shown here is derived from an EMBL/GenBank/DDBJ whole genome shotgun (WGS) entry which is preliminary data.</text>
</comment>
<reference evidence="4 5" key="1">
    <citation type="submission" date="2023-03" db="EMBL/GenBank/DDBJ databases">
        <title>Genome sequence of Lichtheimia ornata CBS 291.66.</title>
        <authorList>
            <person name="Mohabir J.T."/>
            <person name="Shea T.P."/>
            <person name="Kurbessoian T."/>
            <person name="Berby B."/>
            <person name="Fontaine J."/>
            <person name="Livny J."/>
            <person name="Gnirke A."/>
            <person name="Stajich J.E."/>
            <person name="Cuomo C.A."/>
        </authorList>
    </citation>
    <scope>NUCLEOTIDE SEQUENCE [LARGE SCALE GENOMIC DNA]</scope>
    <source>
        <strain evidence="4">CBS 291.66</strain>
    </source>
</reference>
<gene>
    <name evidence="4" type="ORF">O0I10_010868</name>
</gene>
<dbReference type="InterPro" id="IPR015943">
    <property type="entry name" value="WD40/YVTN_repeat-like_dom_sf"/>
</dbReference>
<dbReference type="SMART" id="SM00320">
    <property type="entry name" value="WD40"/>
    <property type="match status" value="2"/>
</dbReference>
<dbReference type="GO" id="GO:0005737">
    <property type="term" value="C:cytoplasm"/>
    <property type="evidence" value="ECO:0007669"/>
    <property type="project" value="UniProtKB-ARBA"/>
</dbReference>
<name>A0AAD7UVH9_9FUNG</name>
<comment type="similarity">
    <text evidence="3">Belongs to the WD repeat PROPPIN family.</text>
</comment>
<keyword evidence="2" id="KW-0677">Repeat</keyword>
<evidence type="ECO:0008006" key="6">
    <source>
        <dbReference type="Google" id="ProtNLM"/>
    </source>
</evidence>
<accession>A0AAD7UVH9</accession>
<evidence type="ECO:0000313" key="5">
    <source>
        <dbReference type="Proteomes" id="UP001234581"/>
    </source>
</evidence>
<dbReference type="Proteomes" id="UP001234581">
    <property type="component" value="Unassembled WGS sequence"/>
</dbReference>
<proteinExistence type="inferred from homology"/>
<dbReference type="Pfam" id="PF21032">
    <property type="entry name" value="PROPPIN"/>
    <property type="match status" value="2"/>
</dbReference>
<dbReference type="EMBL" id="JARTCD010000078">
    <property type="protein sequence ID" value="KAJ8653432.1"/>
    <property type="molecule type" value="Genomic_DNA"/>
</dbReference>
<evidence type="ECO:0000256" key="1">
    <source>
        <dbReference type="ARBA" id="ARBA00022574"/>
    </source>
</evidence>
<evidence type="ECO:0000256" key="3">
    <source>
        <dbReference type="ARBA" id="ARBA00025740"/>
    </source>
</evidence>
<dbReference type="Gene3D" id="2.130.10.10">
    <property type="entry name" value="YVTN repeat-like/Quinoprotein amine dehydrogenase"/>
    <property type="match status" value="1"/>
</dbReference>
<dbReference type="InterPro" id="IPR036322">
    <property type="entry name" value="WD40_repeat_dom_sf"/>
</dbReference>
<dbReference type="PANTHER" id="PTHR11227">
    <property type="entry name" value="WD-REPEAT PROTEIN INTERACTING WITH PHOSPHOINOSIDES WIPI -RELATED"/>
    <property type="match status" value="1"/>
</dbReference>
<dbReference type="InterPro" id="IPR048720">
    <property type="entry name" value="PROPPIN"/>
</dbReference>